<dbReference type="InterPro" id="IPR036621">
    <property type="entry name" value="Anticodon-bd_dom_sf"/>
</dbReference>
<dbReference type="Gene3D" id="3.40.50.800">
    <property type="entry name" value="Anticodon-binding domain"/>
    <property type="match status" value="1"/>
</dbReference>
<dbReference type="GO" id="GO:0005524">
    <property type="term" value="F:ATP binding"/>
    <property type="evidence" value="ECO:0007669"/>
    <property type="project" value="UniProtKB-UniRule"/>
</dbReference>
<keyword evidence="8 10" id="KW-0030">Aminoacyl-tRNA synthetase</keyword>
<keyword evidence="4 10" id="KW-0436">Ligase</keyword>
<dbReference type="FunFam" id="3.40.50.800:FF:000032">
    <property type="entry name" value="Proline--tRNA ligase"/>
    <property type="match status" value="1"/>
</dbReference>
<dbReference type="PRINTS" id="PR01046">
    <property type="entry name" value="TRNASYNTHPRO"/>
</dbReference>
<protein>
    <recommendedName>
        <fullName evidence="10">Proline--tRNA ligase</fullName>
        <ecNumber evidence="10">6.1.1.15</ecNumber>
    </recommendedName>
    <alternativeName>
        <fullName evidence="10">Prolyl-tRNA synthetase</fullName>
        <shortName evidence="10">ProRS</shortName>
    </alternativeName>
</protein>
<dbReference type="InterPro" id="IPR002316">
    <property type="entry name" value="Pro-tRNA-ligase_IIa"/>
</dbReference>
<evidence type="ECO:0000256" key="8">
    <source>
        <dbReference type="ARBA" id="ARBA00023146"/>
    </source>
</evidence>
<dbReference type="CDD" id="cd00779">
    <property type="entry name" value="ProRS_core_prok"/>
    <property type="match status" value="1"/>
</dbReference>
<accession>A8F1F3</accession>
<dbReference type="CDD" id="cd00861">
    <property type="entry name" value="ProRS_anticodon_short"/>
    <property type="match status" value="1"/>
</dbReference>
<comment type="catalytic activity">
    <reaction evidence="9 10">
        <text>tRNA(Pro) + L-proline + ATP = L-prolyl-tRNA(Pro) + AMP + diphosphate</text>
        <dbReference type="Rhea" id="RHEA:14305"/>
        <dbReference type="Rhea" id="RHEA-COMP:9700"/>
        <dbReference type="Rhea" id="RHEA-COMP:9702"/>
        <dbReference type="ChEBI" id="CHEBI:30616"/>
        <dbReference type="ChEBI" id="CHEBI:33019"/>
        <dbReference type="ChEBI" id="CHEBI:60039"/>
        <dbReference type="ChEBI" id="CHEBI:78442"/>
        <dbReference type="ChEBI" id="CHEBI:78532"/>
        <dbReference type="ChEBI" id="CHEBI:456215"/>
        <dbReference type="EC" id="6.1.1.15"/>
    </reaction>
</comment>
<evidence type="ECO:0000256" key="1">
    <source>
        <dbReference type="ARBA" id="ARBA00004496"/>
    </source>
</evidence>
<sequence>MIINIARKNMLLSKYFLPVLKEEPSEAQVTSHKLMLRSGMIRQQAAGIYTWLPLGLKVLKNIENIVRLNMNKAGALEILMPCIQPAHLWMESGRFDNYGKEMLKFQDRHDNTLLFSPTNEDMITDIFRHNIKSYKDLPKNLYHIQWKFRDEIRPRFGVMRGREFLMKDAYSFDINEENAVKTYNQMYKAYINAFRDLGVFAIPVIADNGPIGGNLSHEFHIIAETGESTIYYDKKFKTLKDNPDIDVEEIKSWYAAAEEKHEVNKLPISEQEITSSKGIEVGHIFYIGSKYSVNMNALINDEHGKLTPIEMSSYGIGISRLVAAIIEANCDEKGIIWPSSVAPFKVSLINLNIHDSKCVELAEMAYKELSDKNIEVLYDDTEARPGSKFATHDLIGSPHQIIIGPKKAANNIVELKDRKSGVIEDIEVGSSNECIVK</sequence>
<dbReference type="Gene3D" id="3.30.930.10">
    <property type="entry name" value="Bira Bifunctional Protein, Domain 2"/>
    <property type="match status" value="1"/>
</dbReference>
<feature type="domain" description="Aminoacyl-transfer RNA synthetases class-II family profile" evidence="11">
    <location>
        <begin position="47"/>
        <end position="338"/>
    </location>
</feature>
<keyword evidence="3 10" id="KW-0963">Cytoplasm</keyword>
<comment type="subcellular location">
    <subcellularLocation>
        <location evidence="1 10">Cytoplasm</location>
    </subcellularLocation>
</comment>
<dbReference type="AlphaFoldDB" id="A8F1F3"/>
<evidence type="ECO:0000256" key="3">
    <source>
        <dbReference type="ARBA" id="ARBA00022490"/>
    </source>
</evidence>
<evidence type="ECO:0000256" key="4">
    <source>
        <dbReference type="ARBA" id="ARBA00022598"/>
    </source>
</evidence>
<dbReference type="PANTHER" id="PTHR42753">
    <property type="entry name" value="MITOCHONDRIAL RIBOSOME PROTEIN L39/PROLYL-TRNA LIGASE FAMILY MEMBER"/>
    <property type="match status" value="1"/>
</dbReference>
<keyword evidence="6 10" id="KW-0067">ATP-binding</keyword>
<dbReference type="FunFam" id="3.30.930.10:FF:000042">
    <property type="entry name" value="probable proline--tRNA ligase, mitochondrial"/>
    <property type="match status" value="1"/>
</dbReference>
<gene>
    <name evidence="10 12" type="primary">proS</name>
    <name evidence="12" type="ordered locus">RMA_0546</name>
</gene>
<dbReference type="InterPro" id="IPR023716">
    <property type="entry name" value="Prolyl-tRNA_ligase_IIa_type2"/>
</dbReference>
<dbReference type="EMBL" id="CP000683">
    <property type="protein sequence ID" value="ABV84739.1"/>
    <property type="molecule type" value="Genomic_DNA"/>
</dbReference>
<dbReference type="InterPro" id="IPR050062">
    <property type="entry name" value="Pro-tRNA_synthetase"/>
</dbReference>
<dbReference type="NCBIfam" id="TIGR00409">
    <property type="entry name" value="proS_fam_II"/>
    <property type="match status" value="1"/>
</dbReference>
<reference evidence="12 13" key="1">
    <citation type="journal article" date="2007" name="Genome Res.">
        <title>Lateral gene transfer between obligate intracellular bacteria: evidence from the Rickettsia massiliae genome.</title>
        <authorList>
            <person name="Blanc G."/>
            <person name="Ogata H."/>
            <person name="Robert C."/>
            <person name="Audic S."/>
            <person name="Claverie J.-M."/>
            <person name="Raoult D."/>
        </authorList>
    </citation>
    <scope>NUCLEOTIDE SEQUENCE [LARGE SCALE GENOMIC DNA]</scope>
    <source>
        <strain evidence="13">Mtu5</strain>
    </source>
</reference>
<dbReference type="InterPro" id="IPR004500">
    <property type="entry name" value="Pro-tRNA-synth_IIa_bac-type"/>
</dbReference>
<dbReference type="InterPro" id="IPR004154">
    <property type="entry name" value="Anticodon-bd"/>
</dbReference>
<dbReference type="InterPro" id="IPR033730">
    <property type="entry name" value="ProRS_core_prok"/>
</dbReference>
<dbReference type="PANTHER" id="PTHR42753:SF2">
    <property type="entry name" value="PROLINE--TRNA LIGASE"/>
    <property type="match status" value="1"/>
</dbReference>
<dbReference type="GO" id="GO:0004827">
    <property type="term" value="F:proline-tRNA ligase activity"/>
    <property type="evidence" value="ECO:0007669"/>
    <property type="project" value="UniProtKB-UniRule"/>
</dbReference>
<keyword evidence="5 10" id="KW-0547">Nucleotide-binding</keyword>
<dbReference type="InterPro" id="IPR044140">
    <property type="entry name" value="ProRS_anticodon_short"/>
</dbReference>
<evidence type="ECO:0000256" key="2">
    <source>
        <dbReference type="ARBA" id="ARBA00011738"/>
    </source>
</evidence>
<name>A8F1F3_RICM5</name>
<dbReference type="GO" id="GO:0005829">
    <property type="term" value="C:cytosol"/>
    <property type="evidence" value="ECO:0007669"/>
    <property type="project" value="TreeGrafter"/>
</dbReference>
<comment type="function">
    <text evidence="10">Catalyzes the attachment of proline to tRNA(Pro) in a two-step reaction: proline is first activated by ATP to form Pro-AMP and then transferred to the acceptor end of tRNA(Pro).</text>
</comment>
<evidence type="ECO:0000259" key="11">
    <source>
        <dbReference type="PROSITE" id="PS50862"/>
    </source>
</evidence>
<evidence type="ECO:0000256" key="6">
    <source>
        <dbReference type="ARBA" id="ARBA00022840"/>
    </source>
</evidence>
<keyword evidence="13" id="KW-1185">Reference proteome</keyword>
<dbReference type="GO" id="GO:0006433">
    <property type="term" value="P:prolyl-tRNA aminoacylation"/>
    <property type="evidence" value="ECO:0007669"/>
    <property type="project" value="UniProtKB-UniRule"/>
</dbReference>
<evidence type="ECO:0000256" key="10">
    <source>
        <dbReference type="HAMAP-Rule" id="MF_01570"/>
    </source>
</evidence>
<dbReference type="Proteomes" id="UP000001311">
    <property type="component" value="Chromosome"/>
</dbReference>
<evidence type="ECO:0000313" key="13">
    <source>
        <dbReference type="Proteomes" id="UP000001311"/>
    </source>
</evidence>
<dbReference type="InterPro" id="IPR045864">
    <property type="entry name" value="aa-tRNA-synth_II/BPL/LPL"/>
</dbReference>
<dbReference type="SUPFAM" id="SSF55681">
    <property type="entry name" value="Class II aaRS and biotin synthetases"/>
    <property type="match status" value="1"/>
</dbReference>
<dbReference type="InterPro" id="IPR006195">
    <property type="entry name" value="aa-tRNA-synth_II"/>
</dbReference>
<evidence type="ECO:0000256" key="7">
    <source>
        <dbReference type="ARBA" id="ARBA00022917"/>
    </source>
</evidence>
<dbReference type="Pfam" id="PF03129">
    <property type="entry name" value="HGTP_anticodon"/>
    <property type="match status" value="1"/>
</dbReference>
<dbReference type="HOGENOM" id="CLU_016739_4_2_5"/>
<dbReference type="PROSITE" id="PS50862">
    <property type="entry name" value="AA_TRNA_LIGASE_II"/>
    <property type="match status" value="1"/>
</dbReference>
<dbReference type="EC" id="6.1.1.15" evidence="10"/>
<comment type="similarity">
    <text evidence="10">Belongs to the class-II aminoacyl-tRNA synthetase family. ProS type 2 subfamily.</text>
</comment>
<comment type="subunit">
    <text evidence="2 10">Homodimer.</text>
</comment>
<evidence type="ECO:0000256" key="5">
    <source>
        <dbReference type="ARBA" id="ARBA00022741"/>
    </source>
</evidence>
<keyword evidence="7 10" id="KW-0648">Protein biosynthesis</keyword>
<dbReference type="Pfam" id="PF00587">
    <property type="entry name" value="tRNA-synt_2b"/>
    <property type="match status" value="1"/>
</dbReference>
<dbReference type="KEGG" id="rms:RMA_0546"/>
<dbReference type="InterPro" id="IPR002314">
    <property type="entry name" value="aa-tRNA-synt_IIb"/>
</dbReference>
<evidence type="ECO:0000256" key="9">
    <source>
        <dbReference type="ARBA" id="ARBA00047671"/>
    </source>
</evidence>
<organism evidence="12 13">
    <name type="scientific">Rickettsia massiliae (strain Mtu5)</name>
    <dbReference type="NCBI Taxonomy" id="416276"/>
    <lineage>
        <taxon>Bacteria</taxon>
        <taxon>Pseudomonadati</taxon>
        <taxon>Pseudomonadota</taxon>
        <taxon>Alphaproteobacteria</taxon>
        <taxon>Rickettsiales</taxon>
        <taxon>Rickettsiaceae</taxon>
        <taxon>Rickettsieae</taxon>
        <taxon>Rickettsia</taxon>
        <taxon>spotted fever group</taxon>
    </lineage>
</organism>
<dbReference type="HAMAP" id="MF_01570">
    <property type="entry name" value="Pro_tRNA_synth_type2"/>
    <property type="match status" value="1"/>
</dbReference>
<proteinExistence type="inferred from homology"/>
<dbReference type="NCBIfam" id="NF008979">
    <property type="entry name" value="PRK12325.1"/>
    <property type="match status" value="1"/>
</dbReference>
<dbReference type="SUPFAM" id="SSF52954">
    <property type="entry name" value="Class II aaRS ABD-related"/>
    <property type="match status" value="1"/>
</dbReference>
<evidence type="ECO:0000313" key="12">
    <source>
        <dbReference type="EMBL" id="ABV84739.1"/>
    </source>
</evidence>